<dbReference type="GO" id="GO:0098796">
    <property type="term" value="C:membrane protein complex"/>
    <property type="evidence" value="ECO:0007669"/>
    <property type="project" value="UniProtKB-ARBA"/>
</dbReference>
<dbReference type="Proteomes" id="UP000280668">
    <property type="component" value="Unassembled WGS sequence"/>
</dbReference>
<keyword evidence="2" id="KW-0547">Nucleotide-binding</keyword>
<dbReference type="InterPro" id="IPR017871">
    <property type="entry name" value="ABC_transporter-like_CS"/>
</dbReference>
<dbReference type="Gene3D" id="3.40.50.300">
    <property type="entry name" value="P-loop containing nucleotide triphosphate hydrolases"/>
    <property type="match status" value="1"/>
</dbReference>
<evidence type="ECO:0000313" key="7">
    <source>
        <dbReference type="Proteomes" id="UP000280668"/>
    </source>
</evidence>
<dbReference type="FunFam" id="3.40.50.300:FF:000032">
    <property type="entry name" value="Export ABC transporter ATP-binding protein"/>
    <property type="match status" value="1"/>
</dbReference>
<dbReference type="PROSITE" id="PS50893">
    <property type="entry name" value="ABC_TRANSPORTER_2"/>
    <property type="match status" value="1"/>
</dbReference>
<keyword evidence="1" id="KW-0813">Transport</keyword>
<keyword evidence="7" id="KW-1185">Reference proteome</keyword>
<feature type="domain" description="ABC transporter" evidence="5">
    <location>
        <begin position="24"/>
        <end position="240"/>
    </location>
</feature>
<dbReference type="InterPro" id="IPR027417">
    <property type="entry name" value="P-loop_NTPase"/>
</dbReference>
<dbReference type="SUPFAM" id="SSF52540">
    <property type="entry name" value="P-loop containing nucleoside triphosphate hydrolases"/>
    <property type="match status" value="1"/>
</dbReference>
<dbReference type="SMART" id="SM00382">
    <property type="entry name" value="AAA"/>
    <property type="match status" value="1"/>
</dbReference>
<dbReference type="PANTHER" id="PTHR24220:SF685">
    <property type="entry name" value="ABC TRANSPORTER RELATED"/>
    <property type="match status" value="1"/>
</dbReference>
<evidence type="ECO:0000256" key="4">
    <source>
        <dbReference type="SAM" id="MobiDB-lite"/>
    </source>
</evidence>
<dbReference type="GO" id="GO:0005524">
    <property type="term" value="F:ATP binding"/>
    <property type="evidence" value="ECO:0007669"/>
    <property type="project" value="UniProtKB-KW"/>
</dbReference>
<comment type="caution">
    <text evidence="6">The sequence shown here is derived from an EMBL/GenBank/DDBJ whole genome shotgun (WGS) entry which is preliminary data.</text>
</comment>
<dbReference type="RefSeq" id="WP_123304234.1">
    <property type="nucleotide sequence ID" value="NZ_RKHK01000001.1"/>
</dbReference>
<dbReference type="GO" id="GO:0005886">
    <property type="term" value="C:plasma membrane"/>
    <property type="evidence" value="ECO:0007669"/>
    <property type="project" value="TreeGrafter"/>
</dbReference>
<dbReference type="Pfam" id="PF00005">
    <property type="entry name" value="ABC_tran"/>
    <property type="match status" value="1"/>
</dbReference>
<organism evidence="6 7">
    <name type="scientific">Bogoriella caseilytica</name>
    <dbReference type="NCBI Taxonomy" id="56055"/>
    <lineage>
        <taxon>Bacteria</taxon>
        <taxon>Bacillati</taxon>
        <taxon>Actinomycetota</taxon>
        <taxon>Actinomycetes</taxon>
        <taxon>Micrococcales</taxon>
        <taxon>Bogoriellaceae</taxon>
        <taxon>Bogoriella</taxon>
    </lineage>
</organism>
<dbReference type="InterPro" id="IPR015854">
    <property type="entry name" value="ABC_transpr_LolD-like"/>
</dbReference>
<dbReference type="InterPro" id="IPR003593">
    <property type="entry name" value="AAA+_ATPase"/>
</dbReference>
<evidence type="ECO:0000256" key="2">
    <source>
        <dbReference type="ARBA" id="ARBA00022741"/>
    </source>
</evidence>
<sequence length="240" mass="25950">MTAPTRRADRRTGTTGPGTPPAILRASGLHHSYGATPVLRGIDFQVREGETVSIMGQSGSGKSTLLHLLAGLLLPESGAVYLDGVRLDQLPERRRAELRLRRMGFVFQFGDLVPELSLVENVELPLRVTGHRRRPSRRRAMEMLDRLGVAGVAQQRVSEVSGGQAQRAAVARALVHEPAVVLADEPTGSLDTTTGELVLEALMSAAQEQNSAVVLVTHELSVAAWSQRTVMLRDGREVQA</sequence>
<dbReference type="EMBL" id="RKHK01000001">
    <property type="protein sequence ID" value="ROR73864.1"/>
    <property type="molecule type" value="Genomic_DNA"/>
</dbReference>
<evidence type="ECO:0000256" key="3">
    <source>
        <dbReference type="ARBA" id="ARBA00022840"/>
    </source>
</evidence>
<dbReference type="AlphaFoldDB" id="A0A3N2BFM6"/>
<gene>
    <name evidence="6" type="ORF">EDD31_2256</name>
</gene>
<accession>A0A3N2BFM6</accession>
<dbReference type="InterPro" id="IPR003439">
    <property type="entry name" value="ABC_transporter-like_ATP-bd"/>
</dbReference>
<protein>
    <submittedName>
        <fullName evidence="6">Putative ABC transport system ATP-binding protein</fullName>
    </submittedName>
</protein>
<dbReference type="GO" id="GO:0016887">
    <property type="term" value="F:ATP hydrolysis activity"/>
    <property type="evidence" value="ECO:0007669"/>
    <property type="project" value="InterPro"/>
</dbReference>
<dbReference type="GO" id="GO:0022857">
    <property type="term" value="F:transmembrane transporter activity"/>
    <property type="evidence" value="ECO:0007669"/>
    <property type="project" value="UniProtKB-ARBA"/>
</dbReference>
<evidence type="ECO:0000259" key="5">
    <source>
        <dbReference type="PROSITE" id="PS50893"/>
    </source>
</evidence>
<name>A0A3N2BFM6_9MICO</name>
<feature type="region of interest" description="Disordered" evidence="4">
    <location>
        <begin position="1"/>
        <end position="21"/>
    </location>
</feature>
<dbReference type="OrthoDB" id="9778572at2"/>
<proteinExistence type="predicted"/>
<evidence type="ECO:0000313" key="6">
    <source>
        <dbReference type="EMBL" id="ROR73864.1"/>
    </source>
</evidence>
<reference evidence="6 7" key="1">
    <citation type="submission" date="2018-11" db="EMBL/GenBank/DDBJ databases">
        <title>Sequencing the genomes of 1000 actinobacteria strains.</title>
        <authorList>
            <person name="Klenk H.-P."/>
        </authorList>
    </citation>
    <scope>NUCLEOTIDE SEQUENCE [LARGE SCALE GENOMIC DNA]</scope>
    <source>
        <strain evidence="6 7">DSM 11294</strain>
    </source>
</reference>
<feature type="compositionally biased region" description="Basic and acidic residues" evidence="4">
    <location>
        <begin position="1"/>
        <end position="12"/>
    </location>
</feature>
<evidence type="ECO:0000256" key="1">
    <source>
        <dbReference type="ARBA" id="ARBA00022448"/>
    </source>
</evidence>
<dbReference type="PROSITE" id="PS00211">
    <property type="entry name" value="ABC_TRANSPORTER_1"/>
    <property type="match status" value="1"/>
</dbReference>
<dbReference type="PANTHER" id="PTHR24220">
    <property type="entry name" value="IMPORT ATP-BINDING PROTEIN"/>
    <property type="match status" value="1"/>
</dbReference>
<keyword evidence="3 6" id="KW-0067">ATP-binding</keyword>